<reference evidence="2" key="1">
    <citation type="journal article" date="2022" name="Mol. Ecol. Resour.">
        <title>The genomes of chicory, endive, great burdock and yacon provide insights into Asteraceae palaeo-polyploidization history and plant inulin production.</title>
        <authorList>
            <person name="Fan W."/>
            <person name="Wang S."/>
            <person name="Wang H."/>
            <person name="Wang A."/>
            <person name="Jiang F."/>
            <person name="Liu H."/>
            <person name="Zhao H."/>
            <person name="Xu D."/>
            <person name="Zhang Y."/>
        </authorList>
    </citation>
    <scope>NUCLEOTIDE SEQUENCE [LARGE SCALE GENOMIC DNA]</scope>
    <source>
        <strain evidence="2">cv. Yunnan</strain>
    </source>
</reference>
<keyword evidence="2" id="KW-1185">Reference proteome</keyword>
<organism evidence="1 2">
    <name type="scientific">Smallanthus sonchifolius</name>
    <dbReference type="NCBI Taxonomy" id="185202"/>
    <lineage>
        <taxon>Eukaryota</taxon>
        <taxon>Viridiplantae</taxon>
        <taxon>Streptophyta</taxon>
        <taxon>Embryophyta</taxon>
        <taxon>Tracheophyta</taxon>
        <taxon>Spermatophyta</taxon>
        <taxon>Magnoliopsida</taxon>
        <taxon>eudicotyledons</taxon>
        <taxon>Gunneridae</taxon>
        <taxon>Pentapetalae</taxon>
        <taxon>asterids</taxon>
        <taxon>campanulids</taxon>
        <taxon>Asterales</taxon>
        <taxon>Asteraceae</taxon>
        <taxon>Asteroideae</taxon>
        <taxon>Heliantheae alliance</taxon>
        <taxon>Millerieae</taxon>
        <taxon>Smallanthus</taxon>
    </lineage>
</organism>
<comment type="caution">
    <text evidence="1">The sequence shown here is derived from an EMBL/GenBank/DDBJ whole genome shotgun (WGS) entry which is preliminary data.</text>
</comment>
<accession>A0ACB9A988</accession>
<sequence>MRGTRTEDPVISRMPPGGSGVEPATMVFTDTMDFDQNVTVDLTSTQPIDGTGGLPSAQHPVDTDMNLEFMVPKENFAPNQDVQSVWNSPSSGMESFADKMKKANEIEGLALEYFPPSISDDGCCRIHITQEDLLISAQTGKMGFARVLVNVKASSNLPAEVEAVYPALNRHPSRVTKLPVSYHWKPPHCSHCVSFGHSTSQCSSVPKPMEEVIRDPLLNAVHGPDSVPTSAEGSAPKSASNPRALESDSDGFITVTRRKKSGPIKLQKKKQPPVRLKSSSKQFAPVCSKGGQSPAVVSGTHKSITPDTTRDANRAGVNKSPTVDLNATKKTSKGFNFTRAIQGDLGRKSQQPVPSVLSPKNAVPPNPIDLVSSNRFSVLDIPNSIKLNKLIEVQDDLYPPDQGREDDMDLEINKSKCDDNVVCQLNREHIEGSRILPESILSPPKQSGNSSRGKSYGIPDEQKKDIADRLKKSGCIRVDIVDQWCPGQWDYFNDLCTLMGLDPDYCIEDVDSDTENGTSLFLSGLLNSGAPTPHFWVDDLHVFSLEYVVLVTSDLWQLFCLQLWPVGPVWWKDSKALIKGLYCWQAFVGSPVMRSVGTRTEDPVIYRMPPGGSGVEPATMVFTDTMDFDQNVTVDLTSTQPIDGTGGLPSAQHPVDTDMNLEFMVPKENFAPNQDVQSVWNSPSSGMESFADKMKKANEIEGLALEYFPPSISDDGCCRIHITQEDLLISAQTGKMGFARVLVNVKTSSNLPAEVEAVYPALNRHPSRVTKLPVSYHWKPPHCSHCVSFGHSTSQCSSVPKPMEEVIRDPLLNAVHGPDSVPTSAEGSAPKSASNPRALESDSDGFITVTRRKKSGPIKLQKKKQPPVRLKSSSKQFAPVCSKGGQSPAVVSGTHKSITPDTTRDANRAGVNKSPTVDLNATKKTSKGFNFTRAIQGDLGRKSQQPVPSVLSPKNAVPPNPIDLVSSNRFSVLDIPNSIKLNKLIEVQDDLYPPDQGREDDMDLEINKSKCDDNVVCQLNREHIEGSRILPESILSPPKQSGNSSRGKSYGIPDEQKKDIADRLKKSGCIRVDIVDQWCPGQWDYFNDLCTLMGLDPDYCIEDVDSDTENGTSLFLSGLLNSGAPTPHFWVDDLHVFSLEYVVLVTSDLWQLFCLQLWPVGPVWWKDSKALIKGLYCWQAFVGSPVMRSVAGFHLSAVLSLTPPPAIFIFWASKGCGDLYNTRPSPPSTFFFGFLMPRKKDPPPSTLPPRRSARGASKSYSLIDGEDAESLMVPLVGLGNTQEGSEDLPQPSLLTSGSNLCNINKEISNVPSVTVSLDESDHDLESIKKENFLKNSAAAGMLLAGKPGFAGNLTGLSDSDSSGSPGTDALHTGGGTTPSSVSATGGVGCTGPSATPLFSPEFKAMWGRDYPRPSTVFSSPIPMSAEVALSPTVSVGENVSQLPDMHVHVPGVELETEFEVHAMEENHLGHDSVEGIHGSHGEYGEVGDEGFHGLNREEGLHAPSNVVHGGIDEVPLQPVTSQNVEK</sequence>
<evidence type="ECO:0000313" key="1">
    <source>
        <dbReference type="EMBL" id="KAI3706170.1"/>
    </source>
</evidence>
<name>A0ACB9A988_9ASTR</name>
<protein>
    <submittedName>
        <fullName evidence="1">Uncharacterized protein</fullName>
    </submittedName>
</protein>
<evidence type="ECO:0000313" key="2">
    <source>
        <dbReference type="Proteomes" id="UP001056120"/>
    </source>
</evidence>
<gene>
    <name evidence="1" type="ORF">L1987_76428</name>
</gene>
<reference evidence="1 2" key="2">
    <citation type="journal article" date="2022" name="Mol. Ecol. Resour.">
        <title>The genomes of chicory, endive, great burdock and yacon provide insights into Asteraceae paleo-polyploidization history and plant inulin production.</title>
        <authorList>
            <person name="Fan W."/>
            <person name="Wang S."/>
            <person name="Wang H."/>
            <person name="Wang A."/>
            <person name="Jiang F."/>
            <person name="Liu H."/>
            <person name="Zhao H."/>
            <person name="Xu D."/>
            <person name="Zhang Y."/>
        </authorList>
    </citation>
    <scope>NUCLEOTIDE SEQUENCE [LARGE SCALE GENOMIC DNA]</scope>
    <source>
        <strain evidence="2">cv. Yunnan</strain>
        <tissue evidence="1">Leaves</tissue>
    </source>
</reference>
<proteinExistence type="predicted"/>
<dbReference type="EMBL" id="CM042042">
    <property type="protein sequence ID" value="KAI3706170.1"/>
    <property type="molecule type" value="Genomic_DNA"/>
</dbReference>
<dbReference type="Proteomes" id="UP001056120">
    <property type="component" value="Linkage Group LG25"/>
</dbReference>